<dbReference type="OrthoDB" id="9811998at2"/>
<evidence type="ECO:0000313" key="7">
    <source>
        <dbReference type="EMBL" id="RAJ18005.1"/>
    </source>
</evidence>
<evidence type="ECO:0000256" key="4">
    <source>
        <dbReference type="PIRSR" id="PIRSR603782-2"/>
    </source>
</evidence>
<feature type="disulfide bond" description="Redox-active" evidence="4">
    <location>
        <begin position="94"/>
        <end position="98"/>
    </location>
</feature>
<keyword evidence="5" id="KW-1133">Transmembrane helix</keyword>
<dbReference type="AlphaFoldDB" id="A0A327RNW4"/>
<dbReference type="Proteomes" id="UP000248703">
    <property type="component" value="Unassembled WGS sequence"/>
</dbReference>
<organism evidence="7 8">
    <name type="scientific">Olleya aquimaris</name>
    <dbReference type="NCBI Taxonomy" id="639310"/>
    <lineage>
        <taxon>Bacteria</taxon>
        <taxon>Pseudomonadati</taxon>
        <taxon>Bacteroidota</taxon>
        <taxon>Flavobacteriia</taxon>
        <taxon>Flavobacteriales</taxon>
        <taxon>Flavobacteriaceae</taxon>
    </lineage>
</organism>
<evidence type="ECO:0000256" key="3">
    <source>
        <dbReference type="PIRSR" id="PIRSR603782-1"/>
    </source>
</evidence>
<dbReference type="CDD" id="cd02968">
    <property type="entry name" value="SCO"/>
    <property type="match status" value="1"/>
</dbReference>
<feature type="domain" description="Thioredoxin" evidence="6">
    <location>
        <begin position="56"/>
        <end position="220"/>
    </location>
</feature>
<keyword evidence="4" id="KW-1015">Disulfide bond</keyword>
<dbReference type="SUPFAM" id="SSF52833">
    <property type="entry name" value="Thioredoxin-like"/>
    <property type="match status" value="1"/>
</dbReference>
<evidence type="ECO:0000256" key="2">
    <source>
        <dbReference type="ARBA" id="ARBA00023008"/>
    </source>
</evidence>
<evidence type="ECO:0000313" key="8">
    <source>
        <dbReference type="Proteomes" id="UP000248703"/>
    </source>
</evidence>
<feature type="binding site" evidence="3">
    <location>
        <position position="183"/>
    </location>
    <ligand>
        <name>Cu cation</name>
        <dbReference type="ChEBI" id="CHEBI:23378"/>
    </ligand>
</feature>
<dbReference type="InterPro" id="IPR036249">
    <property type="entry name" value="Thioredoxin-like_sf"/>
</dbReference>
<dbReference type="PANTHER" id="PTHR12151">
    <property type="entry name" value="ELECTRON TRANSPORT PROTIN SCO1/SENC FAMILY MEMBER"/>
    <property type="match status" value="1"/>
</dbReference>
<dbReference type="RefSeq" id="WP_111658640.1">
    <property type="nucleotide sequence ID" value="NZ_QLLO01000001.1"/>
</dbReference>
<accession>A0A327RNW4</accession>
<comment type="similarity">
    <text evidence="1">Belongs to the SCO1/2 family.</text>
</comment>
<comment type="caution">
    <text evidence="7">The sequence shown here is derived from an EMBL/GenBank/DDBJ whole genome shotgun (WGS) entry which is preliminary data.</text>
</comment>
<feature type="binding site" evidence="3">
    <location>
        <position position="98"/>
    </location>
    <ligand>
        <name>Cu cation</name>
        <dbReference type="ChEBI" id="CHEBI:23378"/>
    </ligand>
</feature>
<evidence type="ECO:0000259" key="6">
    <source>
        <dbReference type="PROSITE" id="PS51352"/>
    </source>
</evidence>
<dbReference type="EMBL" id="QLLO01000001">
    <property type="protein sequence ID" value="RAJ18005.1"/>
    <property type="molecule type" value="Genomic_DNA"/>
</dbReference>
<dbReference type="Gene3D" id="3.40.30.10">
    <property type="entry name" value="Glutaredoxin"/>
    <property type="match status" value="1"/>
</dbReference>
<keyword evidence="5" id="KW-0472">Membrane</keyword>
<name>A0A327RNW4_9FLAO</name>
<dbReference type="InterPro" id="IPR013766">
    <property type="entry name" value="Thioredoxin_domain"/>
</dbReference>
<proteinExistence type="inferred from homology"/>
<reference evidence="7 8" key="1">
    <citation type="submission" date="2018-06" db="EMBL/GenBank/DDBJ databases">
        <title>Genomic Encyclopedia of Archaeal and Bacterial Type Strains, Phase II (KMG-II): from individual species to whole genera.</title>
        <authorList>
            <person name="Goeker M."/>
        </authorList>
    </citation>
    <scope>NUCLEOTIDE SEQUENCE [LARGE SCALE GENOMIC DNA]</scope>
    <source>
        <strain evidence="7 8">DSM 24464</strain>
    </source>
</reference>
<feature type="transmembrane region" description="Helical" evidence="5">
    <location>
        <begin position="12"/>
        <end position="30"/>
    </location>
</feature>
<protein>
    <submittedName>
        <fullName evidence="7">Protein SCO1/2</fullName>
    </submittedName>
</protein>
<dbReference type="Pfam" id="PF02630">
    <property type="entry name" value="SCO1-SenC"/>
    <property type="match status" value="1"/>
</dbReference>
<evidence type="ECO:0000256" key="1">
    <source>
        <dbReference type="ARBA" id="ARBA00010996"/>
    </source>
</evidence>
<keyword evidence="3" id="KW-0479">Metal-binding</keyword>
<evidence type="ECO:0000256" key="5">
    <source>
        <dbReference type="SAM" id="Phobius"/>
    </source>
</evidence>
<keyword evidence="2 3" id="KW-0186">Copper</keyword>
<keyword evidence="5" id="KW-0812">Transmembrane</keyword>
<dbReference type="PROSITE" id="PS51352">
    <property type="entry name" value="THIOREDOXIN_2"/>
    <property type="match status" value="1"/>
</dbReference>
<feature type="binding site" evidence="3">
    <location>
        <position position="94"/>
    </location>
    <ligand>
        <name>Cu cation</name>
        <dbReference type="ChEBI" id="CHEBI:23378"/>
    </ligand>
</feature>
<dbReference type="GO" id="GO:0046872">
    <property type="term" value="F:metal ion binding"/>
    <property type="evidence" value="ECO:0007669"/>
    <property type="project" value="UniProtKB-KW"/>
</dbReference>
<dbReference type="InterPro" id="IPR003782">
    <property type="entry name" value="SCO1/SenC"/>
</dbReference>
<sequence>MLSFFKDYKWFAIVFSIISLIIIFIFYNILNVEKPLPIYQPNRVDTTLVDSTIQHVKKYHKIADFSLTNQNGKTITQDDYKNKIYVADFFFTTCQTICPVMTDNMVTIQNKIKNDNEVMLLSHTVTPEIDSVAQLKKYALKKGVIDDKWNLVTGDKGQIYRLARKSYLAVKDDGLPDDYGMVHTENFMLIDKKRQIRGFYDGTNTEEINKLLKDIEKLKKEYQN</sequence>
<dbReference type="PANTHER" id="PTHR12151:SF25">
    <property type="entry name" value="LINALOOL DEHYDRATASE_ISOMERASE DOMAIN-CONTAINING PROTEIN"/>
    <property type="match status" value="1"/>
</dbReference>
<keyword evidence="8" id="KW-1185">Reference proteome</keyword>
<gene>
    <name evidence="7" type="ORF">LY08_00276</name>
</gene>